<dbReference type="PANTHER" id="PTHR33164">
    <property type="entry name" value="TRANSCRIPTIONAL REGULATOR, MARR FAMILY"/>
    <property type="match status" value="1"/>
</dbReference>
<dbReference type="PROSITE" id="PS50995">
    <property type="entry name" value="HTH_MARR_2"/>
    <property type="match status" value="1"/>
</dbReference>
<dbReference type="SMART" id="SM00347">
    <property type="entry name" value="HTH_MARR"/>
    <property type="match status" value="1"/>
</dbReference>
<dbReference type="RefSeq" id="WP_132953701.1">
    <property type="nucleotide sequence ID" value="NZ_CP091507.1"/>
</dbReference>
<dbReference type="InterPro" id="IPR036388">
    <property type="entry name" value="WH-like_DNA-bd_sf"/>
</dbReference>
<keyword evidence="4" id="KW-1185">Reference proteome</keyword>
<dbReference type="Pfam" id="PF01047">
    <property type="entry name" value="MarR"/>
    <property type="match status" value="1"/>
</dbReference>
<dbReference type="SUPFAM" id="SSF46785">
    <property type="entry name" value="Winged helix' DNA-binding domain"/>
    <property type="match status" value="1"/>
</dbReference>
<evidence type="ECO:0000313" key="2">
    <source>
        <dbReference type="EMBL" id="TCP06455.1"/>
    </source>
</evidence>
<reference evidence="2 4" key="1">
    <citation type="submission" date="2019-03" db="EMBL/GenBank/DDBJ databases">
        <title>Genomic Encyclopedia of Type Strains, Phase IV (KMG-IV): sequencing the most valuable type-strain genomes for metagenomic binning, comparative biology and taxonomic classification.</title>
        <authorList>
            <person name="Goeker M."/>
        </authorList>
    </citation>
    <scope>NUCLEOTIDE SEQUENCE [LARGE SCALE GENOMIC DNA]</scope>
    <source>
        <strain evidence="2 4">DSM 17474</strain>
    </source>
</reference>
<dbReference type="PRINTS" id="PR00598">
    <property type="entry name" value="HTHMARR"/>
</dbReference>
<evidence type="ECO:0000313" key="5">
    <source>
        <dbReference type="Proteomes" id="UP000829756"/>
    </source>
</evidence>
<accession>A0AAE9GX92</accession>
<protein>
    <submittedName>
        <fullName evidence="3">MarR family transcriptional regulator</fullName>
    </submittedName>
</protein>
<dbReference type="KEGG" id="usu:LVJ78_00435"/>
<dbReference type="EMBL" id="CP091507">
    <property type="protein sequence ID" value="UOO79538.1"/>
    <property type="molecule type" value="Genomic_DNA"/>
</dbReference>
<evidence type="ECO:0000259" key="1">
    <source>
        <dbReference type="PROSITE" id="PS50995"/>
    </source>
</evidence>
<reference evidence="3" key="3">
    <citation type="journal article" date="2022" name="Res Sq">
        <title>Evolution of multicellular longitudinally dividing oral cavity symbionts (Neisseriaceae).</title>
        <authorList>
            <person name="Nyongesa S."/>
            <person name="Weber P."/>
            <person name="Bernet E."/>
            <person name="Pullido F."/>
            <person name="Nieckarz M."/>
            <person name="Delaby M."/>
            <person name="Nieves C."/>
            <person name="Viehboeck T."/>
            <person name="Krause N."/>
            <person name="Rivera-Millot A."/>
            <person name="Nakamura A."/>
            <person name="Vischer N."/>
            <person name="VanNieuwenhze M."/>
            <person name="Brun Y."/>
            <person name="Cava F."/>
            <person name="Bulgheresi S."/>
            <person name="Veyrier F."/>
        </authorList>
    </citation>
    <scope>NUCLEOTIDE SEQUENCE</scope>
    <source>
        <strain evidence="3">1258/02</strain>
    </source>
</reference>
<dbReference type="Proteomes" id="UP000294721">
    <property type="component" value="Unassembled WGS sequence"/>
</dbReference>
<evidence type="ECO:0000313" key="3">
    <source>
        <dbReference type="EMBL" id="UOO79538.1"/>
    </source>
</evidence>
<dbReference type="EMBL" id="SLXE01000011">
    <property type="protein sequence ID" value="TCP06455.1"/>
    <property type="molecule type" value="Genomic_DNA"/>
</dbReference>
<dbReference type="GO" id="GO:0003700">
    <property type="term" value="F:DNA-binding transcription factor activity"/>
    <property type="evidence" value="ECO:0007669"/>
    <property type="project" value="InterPro"/>
</dbReference>
<organism evidence="3 5">
    <name type="scientific">Uruburuella suis</name>
    <dbReference type="NCBI Taxonomy" id="252130"/>
    <lineage>
        <taxon>Bacteria</taxon>
        <taxon>Pseudomonadati</taxon>
        <taxon>Pseudomonadota</taxon>
        <taxon>Betaproteobacteria</taxon>
        <taxon>Neisseriales</taxon>
        <taxon>Neisseriaceae</taxon>
        <taxon>Uruburuella</taxon>
    </lineage>
</organism>
<proteinExistence type="predicted"/>
<dbReference type="InterPro" id="IPR000835">
    <property type="entry name" value="HTH_MarR-typ"/>
</dbReference>
<gene>
    <name evidence="2" type="ORF">EV680_1119</name>
    <name evidence="3" type="ORF">LVJ78_00435</name>
</gene>
<evidence type="ECO:0000313" key="4">
    <source>
        <dbReference type="Proteomes" id="UP000294721"/>
    </source>
</evidence>
<name>A0AAE9GX92_9NEIS</name>
<feature type="domain" description="HTH marR-type" evidence="1">
    <location>
        <begin position="9"/>
        <end position="141"/>
    </location>
</feature>
<dbReference type="GO" id="GO:0006950">
    <property type="term" value="P:response to stress"/>
    <property type="evidence" value="ECO:0007669"/>
    <property type="project" value="TreeGrafter"/>
</dbReference>
<dbReference type="PANTHER" id="PTHR33164:SF43">
    <property type="entry name" value="HTH-TYPE TRANSCRIPTIONAL REPRESSOR YETL"/>
    <property type="match status" value="1"/>
</dbReference>
<sequence>MFEPSNPIKLDLWVRLFEVRALLQKNLERPLSAHGIGMSEFMILHTLSKAPEQRISRIHLAESVSLTASAITKLLSPMEKLHWVAKEKHERDARMSLVVLTESGRTLYHEALATLNANLESALVRLGDKEIHTLLALLAKI</sequence>
<dbReference type="InterPro" id="IPR036390">
    <property type="entry name" value="WH_DNA-bd_sf"/>
</dbReference>
<dbReference type="Proteomes" id="UP000829756">
    <property type="component" value="Chromosome"/>
</dbReference>
<dbReference type="Gene3D" id="1.10.10.10">
    <property type="entry name" value="Winged helix-like DNA-binding domain superfamily/Winged helix DNA-binding domain"/>
    <property type="match status" value="1"/>
</dbReference>
<reference evidence="3" key="2">
    <citation type="submission" date="2021-12" db="EMBL/GenBank/DDBJ databases">
        <authorList>
            <person name="Veyrier F.J."/>
        </authorList>
    </citation>
    <scope>NUCLEOTIDE SEQUENCE</scope>
    <source>
        <strain evidence="3">1258/02</strain>
    </source>
</reference>
<dbReference type="InterPro" id="IPR039422">
    <property type="entry name" value="MarR/SlyA-like"/>
</dbReference>
<dbReference type="AlphaFoldDB" id="A0AAE9GX92"/>